<evidence type="ECO:0000313" key="1">
    <source>
        <dbReference type="EMBL" id="TKW21239.1"/>
    </source>
</evidence>
<gene>
    <name evidence="1" type="ORF">SEVIR_4G173100v2</name>
</gene>
<reference evidence="1" key="1">
    <citation type="submission" date="2019-03" db="EMBL/GenBank/DDBJ databases">
        <title>WGS assembly of Setaria viridis.</title>
        <authorList>
            <person name="Huang P."/>
            <person name="Jenkins J."/>
            <person name="Grimwood J."/>
            <person name="Barry K."/>
            <person name="Healey A."/>
            <person name="Mamidi S."/>
            <person name="Sreedasyam A."/>
            <person name="Shu S."/>
            <person name="Feldman M."/>
            <person name="Wu J."/>
            <person name="Yu Y."/>
            <person name="Chen C."/>
            <person name="Johnson J."/>
            <person name="Rokhsar D."/>
            <person name="Baxter I."/>
            <person name="Schmutz J."/>
            <person name="Brutnell T."/>
            <person name="Kellogg E."/>
        </authorList>
    </citation>
    <scope>NUCLEOTIDE SEQUENCE [LARGE SCALE GENOMIC DNA]</scope>
</reference>
<evidence type="ECO:0000313" key="2">
    <source>
        <dbReference type="Proteomes" id="UP000298652"/>
    </source>
</evidence>
<dbReference type="Gramene" id="TKW21239">
    <property type="protein sequence ID" value="TKW21239"/>
    <property type="gene ID" value="SEVIR_4G173100v2"/>
</dbReference>
<organism evidence="1 2">
    <name type="scientific">Setaria viridis</name>
    <name type="common">Green bristlegrass</name>
    <name type="synonym">Setaria italica subsp. viridis</name>
    <dbReference type="NCBI Taxonomy" id="4556"/>
    <lineage>
        <taxon>Eukaryota</taxon>
        <taxon>Viridiplantae</taxon>
        <taxon>Streptophyta</taxon>
        <taxon>Embryophyta</taxon>
        <taxon>Tracheophyta</taxon>
        <taxon>Spermatophyta</taxon>
        <taxon>Magnoliopsida</taxon>
        <taxon>Liliopsida</taxon>
        <taxon>Poales</taxon>
        <taxon>Poaceae</taxon>
        <taxon>PACMAD clade</taxon>
        <taxon>Panicoideae</taxon>
        <taxon>Panicodae</taxon>
        <taxon>Paniceae</taxon>
        <taxon>Cenchrinae</taxon>
        <taxon>Setaria</taxon>
    </lineage>
</organism>
<protein>
    <submittedName>
        <fullName evidence="1">Uncharacterized protein</fullName>
    </submittedName>
</protein>
<dbReference type="EMBL" id="CM016555">
    <property type="protein sequence ID" value="TKW21239.1"/>
    <property type="molecule type" value="Genomic_DNA"/>
</dbReference>
<sequence>MGFLSDGLEAARWFEVVAPLASPRLPPAATVLEYVRRRPRKQHMLGLLHQGGIRYLLLSMFISRPEGQHLWSLFFSQAPGWKFSNQWCFLQIKNML</sequence>
<name>A0A4U6V389_SETVI</name>
<dbReference type="AlphaFoldDB" id="A0A4U6V389"/>
<keyword evidence="2" id="KW-1185">Reference proteome</keyword>
<proteinExistence type="predicted"/>
<dbReference type="Proteomes" id="UP000298652">
    <property type="component" value="Chromosome 4"/>
</dbReference>
<accession>A0A4U6V389</accession>